<organism evidence="2 3">
    <name type="scientific">Paracoccus suum</name>
    <dbReference type="NCBI Taxonomy" id="2259340"/>
    <lineage>
        <taxon>Bacteria</taxon>
        <taxon>Pseudomonadati</taxon>
        <taxon>Pseudomonadota</taxon>
        <taxon>Alphaproteobacteria</taxon>
        <taxon>Rhodobacterales</taxon>
        <taxon>Paracoccaceae</taxon>
        <taxon>Paracoccus</taxon>
    </lineage>
</organism>
<evidence type="ECO:0000313" key="3">
    <source>
        <dbReference type="Proteomes" id="UP000252023"/>
    </source>
</evidence>
<accession>A0A344PJR2</accession>
<evidence type="ECO:0000259" key="1">
    <source>
        <dbReference type="PROSITE" id="PS51063"/>
    </source>
</evidence>
<dbReference type="PROSITE" id="PS51063">
    <property type="entry name" value="HTH_CRP_2"/>
    <property type="match status" value="1"/>
</dbReference>
<name>A0A344PJR2_9RHOB</name>
<evidence type="ECO:0000313" key="2">
    <source>
        <dbReference type="EMBL" id="AXC49617.1"/>
    </source>
</evidence>
<sequence length="277" mass="31746">MARCEAVACLPSAALRDREMPLASSDMTLDRAYPDLFNVEEARLMRELMEPPESNRPRTRVIRAGVELDVSLYLCDGFMGRFSCDRLGRRQFVALQVPGDYVDLPAYLLKKLDYDVDSLGLSISRLTRHDRLQMVGHEFPDLYRKLWRITMIDSAIHRYWIFRVGRLAGKARLANFFCEMFLRLFARGLAQPEGFALPTSQADLAEICGVTPVHVNRLLAELRLDGICTFTNARLDILDLPRLFRVGEHSRGYLFLSDEVEETVRPLIGDNGRRFNT</sequence>
<dbReference type="Gene3D" id="2.60.120.10">
    <property type="entry name" value="Jelly Rolls"/>
    <property type="match status" value="1"/>
</dbReference>
<dbReference type="InterPro" id="IPR012318">
    <property type="entry name" value="HTH_CRP"/>
</dbReference>
<dbReference type="GO" id="GO:0003677">
    <property type="term" value="F:DNA binding"/>
    <property type="evidence" value="ECO:0007669"/>
    <property type="project" value="InterPro"/>
</dbReference>
<dbReference type="KEGG" id="pars:DRW48_07855"/>
<dbReference type="SMART" id="SM00419">
    <property type="entry name" value="HTH_CRP"/>
    <property type="match status" value="1"/>
</dbReference>
<dbReference type="Proteomes" id="UP000252023">
    <property type="component" value="Chromosome"/>
</dbReference>
<dbReference type="Pfam" id="PF13545">
    <property type="entry name" value="HTH_Crp_2"/>
    <property type="match status" value="1"/>
</dbReference>
<keyword evidence="3" id="KW-1185">Reference proteome</keyword>
<dbReference type="OrthoDB" id="7584044at2"/>
<dbReference type="AlphaFoldDB" id="A0A344PJR2"/>
<reference evidence="3" key="1">
    <citation type="submission" date="2018-07" db="EMBL/GenBank/DDBJ databases">
        <title>Genome sequencing of Paracoccus sp. SC2-6.</title>
        <authorList>
            <person name="Heo J."/>
            <person name="Kim S.-J."/>
            <person name="Kwon S.-W."/>
        </authorList>
    </citation>
    <scope>NUCLEOTIDE SEQUENCE [LARGE SCALE GENOMIC DNA]</scope>
    <source>
        <strain evidence="3">SC2-6</strain>
    </source>
</reference>
<proteinExistence type="predicted"/>
<dbReference type="InterPro" id="IPR036390">
    <property type="entry name" value="WH_DNA-bd_sf"/>
</dbReference>
<gene>
    <name evidence="2" type="ORF">DRW48_07855</name>
</gene>
<dbReference type="SUPFAM" id="SSF46785">
    <property type="entry name" value="Winged helix' DNA-binding domain"/>
    <property type="match status" value="1"/>
</dbReference>
<protein>
    <submittedName>
        <fullName evidence="2">Crp/Fnr family transcriptional regulator</fullName>
    </submittedName>
</protein>
<dbReference type="GO" id="GO:0006355">
    <property type="term" value="P:regulation of DNA-templated transcription"/>
    <property type="evidence" value="ECO:0007669"/>
    <property type="project" value="InterPro"/>
</dbReference>
<dbReference type="InterPro" id="IPR014710">
    <property type="entry name" value="RmlC-like_jellyroll"/>
</dbReference>
<dbReference type="EMBL" id="CP030918">
    <property type="protein sequence ID" value="AXC49617.1"/>
    <property type="molecule type" value="Genomic_DNA"/>
</dbReference>
<feature type="domain" description="HTH crp-type" evidence="1">
    <location>
        <begin position="167"/>
        <end position="241"/>
    </location>
</feature>